<dbReference type="AlphaFoldDB" id="A0AAV8R852"/>
<protein>
    <submittedName>
        <fullName evidence="2">Uncharacterized protein</fullName>
    </submittedName>
</protein>
<comment type="caution">
    <text evidence="2">The sequence shown here is derived from an EMBL/GenBank/DDBJ whole genome shotgun (WGS) entry which is preliminary data.</text>
</comment>
<keyword evidence="3" id="KW-1185">Reference proteome</keyword>
<dbReference type="EMBL" id="JAQQAF010000003">
    <property type="protein sequence ID" value="KAJ8497809.1"/>
    <property type="molecule type" value="Genomic_DNA"/>
</dbReference>
<name>A0AAV8R852_ENSVE</name>
<dbReference type="Proteomes" id="UP001222027">
    <property type="component" value="Unassembled WGS sequence"/>
</dbReference>
<feature type="compositionally biased region" description="Basic residues" evidence="1">
    <location>
        <begin position="1"/>
        <end position="11"/>
    </location>
</feature>
<evidence type="ECO:0000313" key="2">
    <source>
        <dbReference type="EMBL" id="KAJ8497809.1"/>
    </source>
</evidence>
<accession>A0AAV8R852</accession>
<proteinExistence type="predicted"/>
<evidence type="ECO:0000313" key="3">
    <source>
        <dbReference type="Proteomes" id="UP001222027"/>
    </source>
</evidence>
<reference evidence="2 3" key="1">
    <citation type="submission" date="2022-12" db="EMBL/GenBank/DDBJ databases">
        <title>Chromosome-scale assembly of the Ensete ventricosum genome.</title>
        <authorList>
            <person name="Dussert Y."/>
            <person name="Stocks J."/>
            <person name="Wendawek A."/>
            <person name="Woldeyes F."/>
            <person name="Nichols R.A."/>
            <person name="Borrell J.S."/>
        </authorList>
    </citation>
    <scope>NUCLEOTIDE SEQUENCE [LARGE SCALE GENOMIC DNA]</scope>
    <source>
        <strain evidence="3">cv. Maze</strain>
        <tissue evidence="2">Seeds</tissue>
    </source>
</reference>
<evidence type="ECO:0000256" key="1">
    <source>
        <dbReference type="SAM" id="MobiDB-lite"/>
    </source>
</evidence>
<organism evidence="2 3">
    <name type="scientific">Ensete ventricosum</name>
    <name type="common">Abyssinian banana</name>
    <name type="synonym">Musa ensete</name>
    <dbReference type="NCBI Taxonomy" id="4639"/>
    <lineage>
        <taxon>Eukaryota</taxon>
        <taxon>Viridiplantae</taxon>
        <taxon>Streptophyta</taxon>
        <taxon>Embryophyta</taxon>
        <taxon>Tracheophyta</taxon>
        <taxon>Spermatophyta</taxon>
        <taxon>Magnoliopsida</taxon>
        <taxon>Liliopsida</taxon>
        <taxon>Zingiberales</taxon>
        <taxon>Musaceae</taxon>
        <taxon>Ensete</taxon>
    </lineage>
</organism>
<sequence length="92" mass="10187">MEKGSGRRKRTSPTTPPTPTSPTTEADEQQQEMEKFYAATAMATNLQVGRLQGRGETRDCGGHGVERFERRTKEEMNKAGEEENGVDLSLSL</sequence>
<gene>
    <name evidence="2" type="ORF">OPV22_008361</name>
</gene>
<feature type="region of interest" description="Disordered" evidence="1">
    <location>
        <begin position="1"/>
        <end position="32"/>
    </location>
</feature>